<evidence type="ECO:0000313" key="19">
    <source>
        <dbReference type="Proteomes" id="UP000663873"/>
    </source>
</evidence>
<evidence type="ECO:0000313" key="11">
    <source>
        <dbReference type="EMBL" id="CAF3558768.1"/>
    </source>
</evidence>
<dbReference type="EMBL" id="CAJNYT010003603">
    <property type="protein sequence ID" value="CAF3583978.1"/>
    <property type="molecule type" value="Genomic_DNA"/>
</dbReference>
<dbReference type="Gene3D" id="3.30.60.90">
    <property type="match status" value="1"/>
</dbReference>
<dbReference type="InterPro" id="IPR007527">
    <property type="entry name" value="Znf_SWIM"/>
</dbReference>
<dbReference type="Pfam" id="PF00569">
    <property type="entry name" value="ZZ"/>
    <property type="match status" value="1"/>
</dbReference>
<dbReference type="Proteomes" id="UP000663872">
    <property type="component" value="Unassembled WGS sequence"/>
</dbReference>
<dbReference type="EMBL" id="CAJOBP010000408">
    <property type="protein sequence ID" value="CAF4174348.1"/>
    <property type="molecule type" value="Genomic_DNA"/>
</dbReference>
<evidence type="ECO:0000313" key="12">
    <source>
        <dbReference type="EMBL" id="CAF3583978.1"/>
    </source>
</evidence>
<keyword evidence="19" id="KW-1185">Reference proteome</keyword>
<evidence type="ECO:0000313" key="15">
    <source>
        <dbReference type="EMBL" id="CAF4387142.1"/>
    </source>
</evidence>
<dbReference type="EMBL" id="CAJNXB010001037">
    <property type="protein sequence ID" value="CAF3124673.1"/>
    <property type="molecule type" value="Genomic_DNA"/>
</dbReference>
<evidence type="ECO:0000313" key="18">
    <source>
        <dbReference type="Proteomes" id="UP000663825"/>
    </source>
</evidence>
<dbReference type="PROSITE" id="PS50089">
    <property type="entry name" value="ZF_RING_2"/>
    <property type="match status" value="2"/>
</dbReference>
<evidence type="ECO:0000256" key="3">
    <source>
        <dbReference type="ARBA" id="ARBA00022833"/>
    </source>
</evidence>
<dbReference type="PANTHER" id="PTHR21540">
    <property type="entry name" value="RING FINGER AND SWIM DOMAIN-CONTAINING PROTEIN 2"/>
    <property type="match status" value="1"/>
</dbReference>
<dbReference type="EMBL" id="CAJNYD010000418">
    <property type="protein sequence ID" value="CAF3256389.1"/>
    <property type="molecule type" value="Genomic_DNA"/>
</dbReference>
<protein>
    <recommendedName>
        <fullName evidence="20">E3 ubiquitin-protein ligase ZSWIM2</fullName>
    </recommendedName>
</protein>
<keyword evidence="3" id="KW-0862">Zinc</keyword>
<dbReference type="EMBL" id="CAJNYU010003377">
    <property type="protein sequence ID" value="CAF3670159.1"/>
    <property type="molecule type" value="Genomic_DNA"/>
</dbReference>
<dbReference type="GO" id="GO:0008270">
    <property type="term" value="F:zinc ion binding"/>
    <property type="evidence" value="ECO:0007669"/>
    <property type="project" value="UniProtKB-KW"/>
</dbReference>
<dbReference type="PROSITE" id="PS50966">
    <property type="entry name" value="ZF_SWIM"/>
    <property type="match status" value="1"/>
</dbReference>
<dbReference type="SMART" id="SM00291">
    <property type="entry name" value="ZnF_ZZ"/>
    <property type="match status" value="1"/>
</dbReference>
<evidence type="ECO:0000259" key="6">
    <source>
        <dbReference type="PROSITE" id="PS50089"/>
    </source>
</evidence>
<dbReference type="EMBL" id="CAJOBO010001531">
    <property type="protein sequence ID" value="CAF4387142.1"/>
    <property type="molecule type" value="Genomic_DNA"/>
</dbReference>
<feature type="region of interest" description="Disordered" evidence="5">
    <location>
        <begin position="408"/>
        <end position="429"/>
    </location>
</feature>
<dbReference type="EMBL" id="CAJNYV010003310">
    <property type="protein sequence ID" value="CAF3558768.1"/>
    <property type="molecule type" value="Genomic_DNA"/>
</dbReference>
<evidence type="ECO:0000313" key="13">
    <source>
        <dbReference type="EMBL" id="CAF3670159.1"/>
    </source>
</evidence>
<dbReference type="SMART" id="SM00184">
    <property type="entry name" value="RING"/>
    <property type="match status" value="2"/>
</dbReference>
<evidence type="ECO:0000313" key="10">
    <source>
        <dbReference type="EMBL" id="CAF3256389.1"/>
    </source>
</evidence>
<dbReference type="Proteomes" id="UP000663869">
    <property type="component" value="Unassembled WGS sequence"/>
</dbReference>
<evidence type="ECO:0000313" key="17">
    <source>
        <dbReference type="EMBL" id="CAF4676096.1"/>
    </source>
</evidence>
<evidence type="ECO:0000259" key="8">
    <source>
        <dbReference type="PROSITE" id="PS50966"/>
    </source>
</evidence>
<reference evidence="9" key="1">
    <citation type="submission" date="2021-02" db="EMBL/GenBank/DDBJ databases">
        <authorList>
            <person name="Nowell W R."/>
        </authorList>
    </citation>
    <scope>NUCLEOTIDE SEQUENCE</scope>
</reference>
<dbReference type="PROSITE" id="PS01357">
    <property type="entry name" value="ZF_ZZ_1"/>
    <property type="match status" value="1"/>
</dbReference>
<dbReference type="InterPro" id="IPR043145">
    <property type="entry name" value="Znf_ZZ_sf"/>
</dbReference>
<dbReference type="CDD" id="cd16494">
    <property type="entry name" value="RING-CH-C4HC3_ZSWM2"/>
    <property type="match status" value="1"/>
</dbReference>
<feature type="domain" description="RING-type" evidence="6">
    <location>
        <begin position="146"/>
        <end position="197"/>
    </location>
</feature>
<keyword evidence="1" id="KW-0479">Metal-binding</keyword>
<evidence type="ECO:0000256" key="4">
    <source>
        <dbReference type="PROSITE-ProRule" id="PRU00228"/>
    </source>
</evidence>
<dbReference type="GO" id="GO:0061630">
    <property type="term" value="F:ubiquitin protein ligase activity"/>
    <property type="evidence" value="ECO:0007669"/>
    <property type="project" value="InterPro"/>
</dbReference>
<dbReference type="Proteomes" id="UP000663851">
    <property type="component" value="Unassembled WGS sequence"/>
</dbReference>
<feature type="domain" description="ZZ-type" evidence="7">
    <location>
        <begin position="224"/>
        <end position="275"/>
    </location>
</feature>
<evidence type="ECO:0000313" key="14">
    <source>
        <dbReference type="EMBL" id="CAF4174348.1"/>
    </source>
</evidence>
<dbReference type="Gene3D" id="3.30.40.10">
    <property type="entry name" value="Zinc/RING finger domain, C3HC4 (zinc finger)"/>
    <property type="match status" value="2"/>
</dbReference>
<gene>
    <name evidence="13" type="ORF">FME351_LOCUS25660</name>
    <name evidence="12" type="ORF">GRG538_LOCUS21856</name>
    <name evidence="15" type="ORF">HFQ381_LOCUS19146</name>
    <name evidence="11" type="ORF">KIK155_LOCUS18830</name>
    <name evidence="10" type="ORF">LUA448_LOCUS5134</name>
    <name evidence="9" type="ORF">TIS948_LOCUS8190</name>
    <name evidence="17" type="ORF">TOA249_LOCUS15569</name>
    <name evidence="16" type="ORF">TSG867_LOCUS17546</name>
    <name evidence="14" type="ORF">UJA718_LOCUS4903</name>
</gene>
<dbReference type="InterPro" id="IPR001841">
    <property type="entry name" value="Znf_RING"/>
</dbReference>
<dbReference type="Pfam" id="PF04434">
    <property type="entry name" value="SWIM"/>
    <property type="match status" value="1"/>
</dbReference>
<dbReference type="Proteomes" id="UP000663833">
    <property type="component" value="Unassembled WGS sequence"/>
</dbReference>
<evidence type="ECO:0000256" key="1">
    <source>
        <dbReference type="ARBA" id="ARBA00022723"/>
    </source>
</evidence>
<dbReference type="Proteomes" id="UP000663873">
    <property type="component" value="Unassembled WGS sequence"/>
</dbReference>
<feature type="domain" description="SWIM-type" evidence="8">
    <location>
        <begin position="48"/>
        <end position="81"/>
    </location>
</feature>
<dbReference type="InterPro" id="IPR000433">
    <property type="entry name" value="Znf_ZZ"/>
</dbReference>
<name>A0A817NTN0_9BILA</name>
<feature type="domain" description="RING-type" evidence="6">
    <location>
        <begin position="349"/>
        <end position="390"/>
    </location>
</feature>
<dbReference type="EMBL" id="CAJOBQ010001122">
    <property type="protein sequence ID" value="CAF4457962.1"/>
    <property type="molecule type" value="Genomic_DNA"/>
</dbReference>
<dbReference type="PROSITE" id="PS50135">
    <property type="entry name" value="ZF_ZZ_2"/>
    <property type="match status" value="1"/>
</dbReference>
<evidence type="ECO:0000256" key="2">
    <source>
        <dbReference type="ARBA" id="ARBA00022771"/>
    </source>
</evidence>
<dbReference type="Proteomes" id="UP000663865">
    <property type="component" value="Unassembled WGS sequence"/>
</dbReference>
<evidence type="ECO:0008006" key="20">
    <source>
        <dbReference type="Google" id="ProtNLM"/>
    </source>
</evidence>
<comment type="caution">
    <text evidence="9">The sequence shown here is derived from an EMBL/GenBank/DDBJ whole genome shotgun (WGS) entry which is preliminary data.</text>
</comment>
<keyword evidence="2 4" id="KW-0863">Zinc-finger</keyword>
<evidence type="ECO:0000259" key="7">
    <source>
        <dbReference type="PROSITE" id="PS50135"/>
    </source>
</evidence>
<dbReference type="OrthoDB" id="8062037at2759"/>
<dbReference type="Proteomes" id="UP000663825">
    <property type="component" value="Unassembled WGS sequence"/>
</dbReference>
<proteinExistence type="predicted"/>
<organism evidence="9 18">
    <name type="scientific">Rotaria socialis</name>
    <dbReference type="NCBI Taxonomy" id="392032"/>
    <lineage>
        <taxon>Eukaryota</taxon>
        <taxon>Metazoa</taxon>
        <taxon>Spiralia</taxon>
        <taxon>Gnathifera</taxon>
        <taxon>Rotifera</taxon>
        <taxon>Eurotatoria</taxon>
        <taxon>Bdelloidea</taxon>
        <taxon>Philodinida</taxon>
        <taxon>Philodinidae</taxon>
        <taxon>Rotaria</taxon>
    </lineage>
</organism>
<dbReference type="PANTHER" id="PTHR21540:SF3">
    <property type="entry name" value="E3 UBIQUITIN-PROTEIN LIGASE ZSWIM2"/>
    <property type="match status" value="1"/>
</dbReference>
<evidence type="ECO:0000256" key="5">
    <source>
        <dbReference type="SAM" id="MobiDB-lite"/>
    </source>
</evidence>
<evidence type="ECO:0000313" key="9">
    <source>
        <dbReference type="EMBL" id="CAF3124673.1"/>
    </source>
</evidence>
<dbReference type="AlphaFoldDB" id="A0A817NTN0"/>
<sequence length="551" mass="63771">MSRCLPYRVECTEKCLQAQNDALSSTFFILRQTGPTAFVIKEDSERTFKVFLGDPHQCTCSSFQINREICKHICWLLLKRFRVPRTNPILWQRGLVEREINELLRELTQDNDERNRSKFNYRIKDEDENDAGRQVEQRPISENDVCPICQEELLNKKLPVTHCRRGCGNNVHVKCMKIWLDHQVSTGEKLIKCPLCRETFGTPEQLKLEFQTIGAQQAERASIHLGHSCHRCHACPITGKCYKCTTCQDYFLCQTCFNLNIHNEHSFDYREKSFQHWKIATREHLAALPNALHRVLANRDINENDYEVLLQLENAQNAAIMGVPENVVKSMPTERINEHSQLLQNGEQCRLCLRLYQKGERVRRLPCRHKFHIDCIDGWLLHSHCTCPIDGQLVWNVDVANEHREIKRPSSAAVRKSRKNIPPATGSPLPSANMGLTIVPYQVRTSTHTDLNQQVRRFHMRAPLRPLIAPMSMKFSQLRAINSQILPNPQANLSLSQDVDQRRFRRQSLLSSPSLGTENISRVNIEFNQYSTSSTNIFNHRLRQRSCSSAK</sequence>
<dbReference type="Proteomes" id="UP000663862">
    <property type="component" value="Unassembled WGS sequence"/>
</dbReference>
<dbReference type="Proteomes" id="UP000663838">
    <property type="component" value="Unassembled WGS sequence"/>
</dbReference>
<dbReference type="CDD" id="cd16486">
    <property type="entry name" value="mRING-H2-C3H2C2D_ZSWM2"/>
    <property type="match status" value="1"/>
</dbReference>
<dbReference type="InterPro" id="IPR039903">
    <property type="entry name" value="Zswim2"/>
</dbReference>
<dbReference type="InterPro" id="IPR013083">
    <property type="entry name" value="Znf_RING/FYVE/PHD"/>
</dbReference>
<accession>A0A817NTN0</accession>
<dbReference type="SUPFAM" id="SSF57850">
    <property type="entry name" value="RING/U-box"/>
    <property type="match status" value="3"/>
</dbReference>
<dbReference type="Pfam" id="PF13639">
    <property type="entry name" value="zf-RING_2"/>
    <property type="match status" value="1"/>
</dbReference>
<evidence type="ECO:0000313" key="16">
    <source>
        <dbReference type="EMBL" id="CAF4457962.1"/>
    </source>
</evidence>
<dbReference type="EMBL" id="CAJOBS010001018">
    <property type="protein sequence ID" value="CAF4676096.1"/>
    <property type="molecule type" value="Genomic_DNA"/>
</dbReference>